<evidence type="ECO:0000313" key="2">
    <source>
        <dbReference type="EMBL" id="MCL6275077.1"/>
    </source>
</evidence>
<keyword evidence="1" id="KW-0812">Transmembrane</keyword>
<dbReference type="Proteomes" id="UP001203607">
    <property type="component" value="Unassembled WGS sequence"/>
</dbReference>
<keyword evidence="3" id="KW-1185">Reference proteome</keyword>
<dbReference type="Pfam" id="PF11750">
    <property type="entry name" value="DUF3307"/>
    <property type="match status" value="1"/>
</dbReference>
<comment type="caution">
    <text evidence="2">The sequence shown here is derived from an EMBL/GenBank/DDBJ whole genome shotgun (WGS) entry which is preliminary data.</text>
</comment>
<gene>
    <name evidence="2" type="ORF">M3P19_13740</name>
</gene>
<reference evidence="2 3" key="1">
    <citation type="submission" date="2022-05" db="EMBL/GenBank/DDBJ databases">
        <authorList>
            <person name="Park J.-S."/>
        </authorList>
    </citation>
    <scope>NUCLEOTIDE SEQUENCE [LARGE SCALE GENOMIC DNA]</scope>
    <source>
        <strain evidence="2 3">2012CJ35-5</strain>
    </source>
</reference>
<evidence type="ECO:0000313" key="3">
    <source>
        <dbReference type="Proteomes" id="UP001203607"/>
    </source>
</evidence>
<keyword evidence="1" id="KW-1133">Transmembrane helix</keyword>
<keyword evidence="1" id="KW-0472">Membrane</keyword>
<feature type="transmembrane region" description="Helical" evidence="1">
    <location>
        <begin position="42"/>
        <end position="67"/>
    </location>
</feature>
<sequence>MQFAVILIAHWIGDYVLQSSKMALNKGVSIKWLGIHVATYSLILGIFAFFIFAINEAILFVVINGLLHLITDFFTSKLALKYQDNARLFYPVLGFDQLVHGLCLYLTYLNIDNLI</sequence>
<proteinExistence type="predicted"/>
<dbReference type="RefSeq" id="WP_249658265.1">
    <property type="nucleotide sequence ID" value="NZ_JAMFMA010000003.1"/>
</dbReference>
<evidence type="ECO:0000256" key="1">
    <source>
        <dbReference type="SAM" id="Phobius"/>
    </source>
</evidence>
<name>A0ABT0PWH6_9FLAO</name>
<accession>A0ABT0PWH6</accession>
<protein>
    <submittedName>
        <fullName evidence="2">DUF3307 domain-containing protein</fullName>
    </submittedName>
</protein>
<dbReference type="EMBL" id="JAMFMA010000003">
    <property type="protein sequence ID" value="MCL6275077.1"/>
    <property type="molecule type" value="Genomic_DNA"/>
</dbReference>
<organism evidence="2 3">
    <name type="scientific">Flagellimonas spongiicola</name>
    <dbReference type="NCBI Taxonomy" id="2942208"/>
    <lineage>
        <taxon>Bacteria</taxon>
        <taxon>Pseudomonadati</taxon>
        <taxon>Bacteroidota</taxon>
        <taxon>Flavobacteriia</taxon>
        <taxon>Flavobacteriales</taxon>
        <taxon>Flavobacteriaceae</taxon>
        <taxon>Flagellimonas</taxon>
    </lineage>
</organism>
<dbReference type="InterPro" id="IPR021737">
    <property type="entry name" value="Phage_phiKZ_Orf197"/>
</dbReference>